<reference evidence="2 3" key="1">
    <citation type="submission" date="2018-06" db="EMBL/GenBank/DDBJ databases">
        <title>A transcriptomic atlas of mushroom development highlights an independent origin of complex multicellularity.</title>
        <authorList>
            <consortium name="DOE Joint Genome Institute"/>
            <person name="Krizsan K."/>
            <person name="Almasi E."/>
            <person name="Merenyi Z."/>
            <person name="Sahu N."/>
            <person name="Viragh M."/>
            <person name="Koszo T."/>
            <person name="Mondo S."/>
            <person name="Kiss B."/>
            <person name="Balint B."/>
            <person name="Kues U."/>
            <person name="Barry K."/>
            <person name="Hegedus J.C."/>
            <person name="Henrissat B."/>
            <person name="Johnson J."/>
            <person name="Lipzen A."/>
            <person name="Ohm R."/>
            <person name="Nagy I."/>
            <person name="Pangilinan J."/>
            <person name="Yan J."/>
            <person name="Xiong Y."/>
            <person name="Grigoriev I.V."/>
            <person name="Hibbett D.S."/>
            <person name="Nagy L.G."/>
        </authorList>
    </citation>
    <scope>NUCLEOTIDE SEQUENCE [LARGE SCALE GENOMIC DNA]</scope>
    <source>
        <strain evidence="2 3">SZMC22713</strain>
    </source>
</reference>
<evidence type="ECO:0000256" key="1">
    <source>
        <dbReference type="SAM" id="SignalP"/>
    </source>
</evidence>
<keyword evidence="3" id="KW-1185">Reference proteome</keyword>
<dbReference type="EMBL" id="ML170176">
    <property type="protein sequence ID" value="TDL22137.1"/>
    <property type="molecule type" value="Genomic_DNA"/>
</dbReference>
<dbReference type="AlphaFoldDB" id="A0A4Y7Q3A5"/>
<organism evidence="2 3">
    <name type="scientific">Rickenella mellea</name>
    <dbReference type="NCBI Taxonomy" id="50990"/>
    <lineage>
        <taxon>Eukaryota</taxon>
        <taxon>Fungi</taxon>
        <taxon>Dikarya</taxon>
        <taxon>Basidiomycota</taxon>
        <taxon>Agaricomycotina</taxon>
        <taxon>Agaricomycetes</taxon>
        <taxon>Hymenochaetales</taxon>
        <taxon>Rickenellaceae</taxon>
        <taxon>Rickenella</taxon>
    </lineage>
</organism>
<evidence type="ECO:0000313" key="2">
    <source>
        <dbReference type="EMBL" id="TDL22137.1"/>
    </source>
</evidence>
<proteinExistence type="predicted"/>
<name>A0A4Y7Q3A5_9AGAM</name>
<evidence type="ECO:0000313" key="3">
    <source>
        <dbReference type="Proteomes" id="UP000294933"/>
    </source>
</evidence>
<protein>
    <submittedName>
        <fullName evidence="2">Uncharacterized protein</fullName>
    </submittedName>
</protein>
<dbReference type="VEuPathDB" id="FungiDB:BD410DRAFT_267397"/>
<keyword evidence="1" id="KW-0732">Signal</keyword>
<feature type="chain" id="PRO_5021336569" evidence="1">
    <location>
        <begin position="25"/>
        <end position="85"/>
    </location>
</feature>
<gene>
    <name evidence="2" type="ORF">BD410DRAFT_267397</name>
</gene>
<accession>A0A4Y7Q3A5</accession>
<dbReference type="Proteomes" id="UP000294933">
    <property type="component" value="Unassembled WGS sequence"/>
</dbReference>
<sequence>MTFECPTASPSVFRLLLLIRILYQESLFVFVHSPLIPQSPSPFPKSHVPPLDPMIDSKLSIVCQSLGLSSITLLVFVVINETLGL</sequence>
<feature type="signal peptide" evidence="1">
    <location>
        <begin position="1"/>
        <end position="24"/>
    </location>
</feature>